<dbReference type="AlphaFoldDB" id="X5H4J5"/>
<dbReference type="UniPathway" id="UPA00253">
    <property type="reaction ID" value="UER00332"/>
</dbReference>
<keyword evidence="9" id="KW-0067">ATP-binding</keyword>
<dbReference type="Proteomes" id="UP000023755">
    <property type="component" value="Chromosome"/>
</dbReference>
<evidence type="ECO:0000256" key="3">
    <source>
        <dbReference type="ARBA" id="ARBA00009014"/>
    </source>
</evidence>
<evidence type="ECO:0000259" key="15">
    <source>
        <dbReference type="Pfam" id="PF01467"/>
    </source>
</evidence>
<dbReference type="PANTHER" id="PTHR39321:SF3">
    <property type="entry name" value="PHOSPHOPANTETHEINE ADENYLYLTRANSFERASE"/>
    <property type="match status" value="1"/>
</dbReference>
<evidence type="ECO:0000256" key="5">
    <source>
        <dbReference type="ARBA" id="ARBA00022642"/>
    </source>
</evidence>
<dbReference type="STRING" id="1286528.NHE_0675"/>
<evidence type="ECO:0000256" key="9">
    <source>
        <dbReference type="ARBA" id="ARBA00022840"/>
    </source>
</evidence>
<dbReference type="InterPro" id="IPR014729">
    <property type="entry name" value="Rossmann-like_a/b/a_fold"/>
</dbReference>
<evidence type="ECO:0000256" key="10">
    <source>
        <dbReference type="ARBA" id="ARBA00023027"/>
    </source>
</evidence>
<keyword evidence="10" id="KW-0520">NAD</keyword>
<feature type="domain" description="Cytidyltransferase-like" evidence="15">
    <location>
        <begin position="92"/>
        <end position="233"/>
    </location>
</feature>
<keyword evidence="5" id="KW-0662">Pyridine nucleotide biosynthesis</keyword>
<sequence length="264" mass="31048">MTLDSISYINIISGVQDILCIELHPEMLTNIMKPPVGSGTFANFEKFICLYVFIFQEQFTGVYKDTAYLDFSYVCVYLRNTNPFPMLLKIGLLGGSFNPPHHGHLYLSLEALKRLNLHQVWWLFCKNNPLKQIRYESFKVREKRARAIVGMNRKIRLVNSNDLYTYKTLKQLKSRYPQCVFTWIMGMDSATTIHLWERWEEIIRSVRFAVFNRGDYLHKCMRSKFISRTEKSRISNIIIRKNNLSSTLLRSKDSTPESPMNQVH</sequence>
<comment type="catalytic activity">
    <reaction evidence="14">
        <text>nicotinate beta-D-ribonucleotide + ATP + H(+) = deamido-NAD(+) + diphosphate</text>
        <dbReference type="Rhea" id="RHEA:22860"/>
        <dbReference type="ChEBI" id="CHEBI:15378"/>
        <dbReference type="ChEBI" id="CHEBI:30616"/>
        <dbReference type="ChEBI" id="CHEBI:33019"/>
        <dbReference type="ChEBI" id="CHEBI:57502"/>
        <dbReference type="ChEBI" id="CHEBI:58437"/>
        <dbReference type="EC" id="2.7.7.18"/>
    </reaction>
</comment>
<dbReference type="InterPro" id="IPR004821">
    <property type="entry name" value="Cyt_trans-like"/>
</dbReference>
<keyword evidence="8" id="KW-0547">Nucleotide-binding</keyword>
<dbReference type="SUPFAM" id="SSF52374">
    <property type="entry name" value="Nucleotidylyl transferase"/>
    <property type="match status" value="1"/>
</dbReference>
<dbReference type="EC" id="2.7.7.18" evidence="4"/>
<reference evidence="16 17" key="1">
    <citation type="submission" date="2014-03" db="EMBL/GenBank/DDBJ databases">
        <title>Sequencing and Comparison of Genomes and Transcriptome Profiles of Human Ehrlichiosis Agents.</title>
        <authorList>
            <person name="Lin M."/>
            <person name="Daugherty S.C."/>
            <person name="Nagaraj S."/>
            <person name="Cheng Z."/>
            <person name="Xiong Q."/>
            <person name="Lin F.-Y."/>
            <person name="Sengamalay N."/>
            <person name="Ott S."/>
            <person name="Godinez A."/>
            <person name="Tallon L.J."/>
            <person name="Sadzewicz L."/>
            <person name="Fraser C.M."/>
            <person name="Dunning Hotopp J.C."/>
            <person name="Rikihisa Y."/>
        </authorList>
    </citation>
    <scope>NUCLEOTIDE SEQUENCE [LARGE SCALE GENOMIC DNA]</scope>
    <source>
        <strain evidence="16 17">Oregon</strain>
    </source>
</reference>
<evidence type="ECO:0000256" key="2">
    <source>
        <dbReference type="ARBA" id="ARBA00005019"/>
    </source>
</evidence>
<evidence type="ECO:0000256" key="12">
    <source>
        <dbReference type="ARBA" id="ARBA00033140"/>
    </source>
</evidence>
<evidence type="ECO:0000256" key="11">
    <source>
        <dbReference type="ARBA" id="ARBA00031253"/>
    </source>
</evidence>
<evidence type="ECO:0000313" key="17">
    <source>
        <dbReference type="Proteomes" id="UP000023755"/>
    </source>
</evidence>
<evidence type="ECO:0000256" key="14">
    <source>
        <dbReference type="ARBA" id="ARBA00048721"/>
    </source>
</evidence>
<protein>
    <recommendedName>
        <fullName evidence="4">nicotinate-nucleotide adenylyltransferase</fullName>
        <ecNumber evidence="4">2.7.7.18</ecNumber>
    </recommendedName>
    <alternativeName>
        <fullName evidence="13">Deamido-NAD(+) diphosphorylase</fullName>
    </alternativeName>
    <alternativeName>
        <fullName evidence="12">Deamido-NAD(+) pyrophosphorylase</fullName>
    </alternativeName>
    <alternativeName>
        <fullName evidence="11">Nicotinate mononucleotide adenylyltransferase</fullName>
    </alternativeName>
</protein>
<comment type="function">
    <text evidence="1">Catalyzes the reversible adenylation of nicotinate mononucleotide (NaMN) to nicotinic acid adenine dinucleotide (NaAD).</text>
</comment>
<evidence type="ECO:0000313" key="16">
    <source>
        <dbReference type="EMBL" id="AHX11608.1"/>
    </source>
</evidence>
<evidence type="ECO:0000256" key="4">
    <source>
        <dbReference type="ARBA" id="ARBA00012389"/>
    </source>
</evidence>
<keyword evidence="7 16" id="KW-0548">Nucleotidyltransferase</keyword>
<organism evidence="16 17">
    <name type="scientific">Neorickettsia helminthoeca str. Oregon</name>
    <dbReference type="NCBI Taxonomy" id="1286528"/>
    <lineage>
        <taxon>Bacteria</taxon>
        <taxon>Pseudomonadati</taxon>
        <taxon>Pseudomonadota</taxon>
        <taxon>Alphaproteobacteria</taxon>
        <taxon>Rickettsiales</taxon>
        <taxon>Anaplasmataceae</taxon>
        <taxon>Neorickettsia</taxon>
    </lineage>
</organism>
<dbReference type="KEGG" id="nhm:NHE_0675"/>
<dbReference type="InterPro" id="IPR005248">
    <property type="entry name" value="NadD/NMNAT"/>
</dbReference>
<gene>
    <name evidence="16" type="ORF">NHE_0675</name>
</gene>
<evidence type="ECO:0000256" key="13">
    <source>
        <dbReference type="ARBA" id="ARBA00033353"/>
    </source>
</evidence>
<evidence type="ECO:0000256" key="1">
    <source>
        <dbReference type="ARBA" id="ARBA00002324"/>
    </source>
</evidence>
<dbReference type="PANTHER" id="PTHR39321">
    <property type="entry name" value="NICOTINATE-NUCLEOTIDE ADENYLYLTRANSFERASE-RELATED"/>
    <property type="match status" value="1"/>
</dbReference>
<proteinExistence type="inferred from homology"/>
<evidence type="ECO:0000256" key="6">
    <source>
        <dbReference type="ARBA" id="ARBA00022679"/>
    </source>
</evidence>
<dbReference type="GO" id="GO:0005524">
    <property type="term" value="F:ATP binding"/>
    <property type="evidence" value="ECO:0007669"/>
    <property type="project" value="UniProtKB-KW"/>
</dbReference>
<dbReference type="OrthoDB" id="5295945at2"/>
<dbReference type="CDD" id="cd02165">
    <property type="entry name" value="NMNAT"/>
    <property type="match status" value="1"/>
</dbReference>
<keyword evidence="17" id="KW-1185">Reference proteome</keyword>
<name>X5H4J5_9RICK</name>
<comment type="pathway">
    <text evidence="2">Cofactor biosynthesis; NAD(+) biosynthesis; deamido-NAD(+) from nicotinate D-ribonucleotide: step 1/1.</text>
</comment>
<evidence type="ECO:0000256" key="8">
    <source>
        <dbReference type="ARBA" id="ARBA00022741"/>
    </source>
</evidence>
<dbReference type="HOGENOM" id="CLU_1053058_0_0_5"/>
<dbReference type="EMBL" id="CP007481">
    <property type="protein sequence ID" value="AHX11608.1"/>
    <property type="molecule type" value="Genomic_DNA"/>
</dbReference>
<dbReference type="Pfam" id="PF01467">
    <property type="entry name" value="CTP_transf_like"/>
    <property type="match status" value="1"/>
</dbReference>
<dbReference type="Gene3D" id="3.40.50.620">
    <property type="entry name" value="HUPs"/>
    <property type="match status" value="1"/>
</dbReference>
<dbReference type="GO" id="GO:0009435">
    <property type="term" value="P:NAD+ biosynthetic process"/>
    <property type="evidence" value="ECO:0007669"/>
    <property type="project" value="UniProtKB-UniPathway"/>
</dbReference>
<accession>X5H4J5</accession>
<comment type="similarity">
    <text evidence="3">Belongs to the NadD family.</text>
</comment>
<evidence type="ECO:0000256" key="7">
    <source>
        <dbReference type="ARBA" id="ARBA00022695"/>
    </source>
</evidence>
<keyword evidence="6 16" id="KW-0808">Transferase</keyword>
<dbReference type="GO" id="GO:0004515">
    <property type="term" value="F:nicotinate-nucleotide adenylyltransferase activity"/>
    <property type="evidence" value="ECO:0007669"/>
    <property type="project" value="UniProtKB-EC"/>
</dbReference>